<dbReference type="Proteomes" id="UP000481033">
    <property type="component" value="Unassembled WGS sequence"/>
</dbReference>
<keyword evidence="2" id="KW-1185">Reference proteome</keyword>
<gene>
    <name evidence="1" type="ORF">DXZ20_07420</name>
</gene>
<sequence length="64" mass="7543">MNERFIYLSNRIIDELNKIDLATQRAFSAWQDFQNSGNEFFLDSYGRACIRASPCRADGIYWFP</sequence>
<protein>
    <submittedName>
        <fullName evidence="1">Uncharacterized protein</fullName>
    </submittedName>
</protein>
<evidence type="ECO:0000313" key="2">
    <source>
        <dbReference type="Proteomes" id="UP000481033"/>
    </source>
</evidence>
<accession>A0A6M0RGX1</accession>
<dbReference type="EMBL" id="QXHD01000004">
    <property type="protein sequence ID" value="NEZ55504.1"/>
    <property type="molecule type" value="Genomic_DNA"/>
</dbReference>
<evidence type="ECO:0000313" key="1">
    <source>
        <dbReference type="EMBL" id="NEZ55504.1"/>
    </source>
</evidence>
<organism evidence="1 2">
    <name type="scientific">Adonisia turfae CCMR0081</name>
    <dbReference type="NCBI Taxonomy" id="2292702"/>
    <lineage>
        <taxon>Bacteria</taxon>
        <taxon>Bacillati</taxon>
        <taxon>Cyanobacteriota</taxon>
        <taxon>Adonisia</taxon>
        <taxon>Adonisia turfae</taxon>
    </lineage>
</organism>
<dbReference type="AlphaFoldDB" id="A0A6M0RGX1"/>
<proteinExistence type="predicted"/>
<name>A0A6M0RGX1_9CYAN</name>
<comment type="caution">
    <text evidence="1">The sequence shown here is derived from an EMBL/GenBank/DDBJ whole genome shotgun (WGS) entry which is preliminary data.</text>
</comment>
<reference evidence="1 2" key="1">
    <citation type="journal article" date="2020" name="Microb. Ecol.">
        <title>Ecogenomics of the Marine Benthic Filamentous Cyanobacterium Adonisia.</title>
        <authorList>
            <person name="Walter J.M."/>
            <person name="Coutinho F.H."/>
            <person name="Leomil L."/>
            <person name="Hargreaves P.I."/>
            <person name="Campeao M.E."/>
            <person name="Vieira V.V."/>
            <person name="Silva B.S."/>
            <person name="Fistarol G.O."/>
            <person name="Salomon P.S."/>
            <person name="Sawabe T."/>
            <person name="Mino S."/>
            <person name="Hosokawa M."/>
            <person name="Miyashita H."/>
            <person name="Maruyama F."/>
            <person name="van Verk M.C."/>
            <person name="Dutilh B.E."/>
            <person name="Thompson C.C."/>
            <person name="Thompson F.L."/>
        </authorList>
    </citation>
    <scope>NUCLEOTIDE SEQUENCE [LARGE SCALE GENOMIC DNA]</scope>
    <source>
        <strain evidence="1 2">CCMR0081</strain>
    </source>
</reference>